<dbReference type="RefSeq" id="WP_144707027.1">
    <property type="nucleotide sequence ID" value="NZ_VNJJ01000022.1"/>
</dbReference>
<organism evidence="2 3">
    <name type="scientific">Cohnella terricola</name>
    <dbReference type="NCBI Taxonomy" id="1289167"/>
    <lineage>
        <taxon>Bacteria</taxon>
        <taxon>Bacillati</taxon>
        <taxon>Bacillota</taxon>
        <taxon>Bacilli</taxon>
        <taxon>Bacillales</taxon>
        <taxon>Paenibacillaceae</taxon>
        <taxon>Cohnella</taxon>
    </lineage>
</organism>
<dbReference type="OrthoDB" id="4187110at2"/>
<dbReference type="GO" id="GO:0140359">
    <property type="term" value="F:ABC-type transporter activity"/>
    <property type="evidence" value="ECO:0007669"/>
    <property type="project" value="InterPro"/>
</dbReference>
<keyword evidence="1" id="KW-0472">Membrane</keyword>
<keyword evidence="1" id="KW-1133">Transmembrane helix</keyword>
<dbReference type="AlphaFoldDB" id="A0A559J6E6"/>
<evidence type="ECO:0000256" key="1">
    <source>
        <dbReference type="SAM" id="Phobius"/>
    </source>
</evidence>
<dbReference type="PANTHER" id="PTHR43471">
    <property type="entry name" value="ABC TRANSPORTER PERMEASE"/>
    <property type="match status" value="1"/>
</dbReference>
<feature type="transmembrane region" description="Helical" evidence="1">
    <location>
        <begin position="73"/>
        <end position="91"/>
    </location>
</feature>
<dbReference type="Pfam" id="PF12679">
    <property type="entry name" value="ABC2_membrane_2"/>
    <property type="match status" value="1"/>
</dbReference>
<dbReference type="EMBL" id="VNJJ01000022">
    <property type="protein sequence ID" value="TVX95455.1"/>
    <property type="molecule type" value="Genomic_DNA"/>
</dbReference>
<gene>
    <name evidence="2" type="ORF">FPZ45_23285</name>
</gene>
<keyword evidence="1" id="KW-0812">Transmembrane</keyword>
<accession>A0A559J6E6</accession>
<feature type="transmembrane region" description="Helical" evidence="1">
    <location>
        <begin position="21"/>
        <end position="38"/>
    </location>
</feature>
<comment type="caution">
    <text evidence="2">The sequence shown here is derived from an EMBL/GenBank/DDBJ whole genome shotgun (WGS) entry which is preliminary data.</text>
</comment>
<evidence type="ECO:0000313" key="2">
    <source>
        <dbReference type="EMBL" id="TVX95455.1"/>
    </source>
</evidence>
<sequence>MKVYGVLLVKELREALRTGKLIWLPAVFVLLGLIQPISAKFMPDIIAAAGSLPEGAMIQIPIPKPGEVLGQTLSQFGTIGVLAICLAYMGTISGEKRNGTAAWILVKPVARLAYVASKWTALCLIVGFAFLLGYGGAWYYTNLLIGVADAATVAVSGFLYFAWLVFVGTVTIAASAWIRSPAGAAFSAFGFAIVLQIVRGLFENRLSWLPSGLNNAAIAGLAAGETPSWAVAASVTAVCVMALITIAVKGANAARL</sequence>
<feature type="transmembrane region" description="Helical" evidence="1">
    <location>
        <begin position="112"/>
        <end position="137"/>
    </location>
</feature>
<evidence type="ECO:0000313" key="3">
    <source>
        <dbReference type="Proteomes" id="UP000316330"/>
    </source>
</evidence>
<feature type="transmembrane region" description="Helical" evidence="1">
    <location>
        <begin position="184"/>
        <end position="202"/>
    </location>
</feature>
<feature type="transmembrane region" description="Helical" evidence="1">
    <location>
        <begin position="157"/>
        <end position="177"/>
    </location>
</feature>
<keyword evidence="3" id="KW-1185">Reference proteome</keyword>
<reference evidence="2 3" key="1">
    <citation type="submission" date="2019-07" db="EMBL/GenBank/DDBJ databases">
        <authorList>
            <person name="Kim J."/>
        </authorList>
    </citation>
    <scope>NUCLEOTIDE SEQUENCE [LARGE SCALE GENOMIC DNA]</scope>
    <source>
        <strain evidence="2 3">G13</strain>
    </source>
</reference>
<proteinExistence type="predicted"/>
<dbReference type="Proteomes" id="UP000316330">
    <property type="component" value="Unassembled WGS sequence"/>
</dbReference>
<name>A0A559J6E6_9BACL</name>
<feature type="transmembrane region" description="Helical" evidence="1">
    <location>
        <begin position="229"/>
        <end position="248"/>
    </location>
</feature>
<protein>
    <submittedName>
        <fullName evidence="2">ABC transporter permease subunit</fullName>
    </submittedName>
</protein>
<dbReference type="GO" id="GO:0005886">
    <property type="term" value="C:plasma membrane"/>
    <property type="evidence" value="ECO:0007669"/>
    <property type="project" value="UniProtKB-SubCell"/>
</dbReference>